<reference evidence="2" key="1">
    <citation type="submission" date="2017-03" db="EMBL/GenBank/DDBJ databases">
        <authorList>
            <person name="Rodrigo-Torres L."/>
            <person name="Arahal R.D."/>
            <person name="Lucena T."/>
        </authorList>
    </citation>
    <scope>NUCLEOTIDE SEQUENCE [LARGE SCALE GENOMIC DNA]</scope>
    <source>
        <strain evidence="2">CECT 8370</strain>
    </source>
</reference>
<protein>
    <submittedName>
        <fullName evidence="1">Uncharacterized protein</fullName>
    </submittedName>
</protein>
<organism evidence="1 2">
    <name type="scientific">Roseovarius gaetbuli</name>
    <dbReference type="NCBI Taxonomy" id="1356575"/>
    <lineage>
        <taxon>Bacteria</taxon>
        <taxon>Pseudomonadati</taxon>
        <taxon>Pseudomonadota</taxon>
        <taxon>Alphaproteobacteria</taxon>
        <taxon>Rhodobacterales</taxon>
        <taxon>Roseobacteraceae</taxon>
        <taxon>Roseovarius</taxon>
    </lineage>
</organism>
<dbReference type="EMBL" id="FWFJ01000003">
    <property type="protein sequence ID" value="SLN18135.1"/>
    <property type="molecule type" value="Genomic_DNA"/>
</dbReference>
<sequence>MRAGKKKIGLSNGTTHARATVCLSVQGCFDLWRGHMWVWGALYRGIPKAMKNLDAGIVAMAEDNGAVPDDAPAPDSAEASGHGALTLDSAVDNLETITPY</sequence>
<gene>
    <name evidence="1" type="ORF">ROG8370_00566</name>
</gene>
<accession>A0A1X6YDN3</accession>
<proteinExistence type="predicted"/>
<keyword evidence="2" id="KW-1185">Reference proteome</keyword>
<evidence type="ECO:0000313" key="2">
    <source>
        <dbReference type="Proteomes" id="UP000194012"/>
    </source>
</evidence>
<evidence type="ECO:0000313" key="1">
    <source>
        <dbReference type="EMBL" id="SLN18135.1"/>
    </source>
</evidence>
<dbReference type="AlphaFoldDB" id="A0A1X6YDN3"/>
<dbReference type="Proteomes" id="UP000194012">
    <property type="component" value="Unassembled WGS sequence"/>
</dbReference>
<name>A0A1X6YDN3_9RHOB</name>